<name>A0A1F5WRM7_9BACT</name>
<dbReference type="Pfam" id="PF17854">
    <property type="entry name" value="FtsK_alpha"/>
    <property type="match status" value="1"/>
</dbReference>
<proteinExistence type="inferred from homology"/>
<dbReference type="GO" id="GO:0005524">
    <property type="term" value="F:ATP binding"/>
    <property type="evidence" value="ECO:0007669"/>
    <property type="project" value="UniProtKB-UniRule"/>
</dbReference>
<feature type="domain" description="FtsK" evidence="8">
    <location>
        <begin position="360"/>
        <end position="552"/>
    </location>
</feature>
<accession>A0A1F5WRM7</accession>
<feature type="transmembrane region" description="Helical" evidence="7">
    <location>
        <begin position="132"/>
        <end position="153"/>
    </location>
</feature>
<dbReference type="AlphaFoldDB" id="A0A1F5WRM7"/>
<keyword evidence="3 5" id="KW-0067">ATP-binding</keyword>
<keyword evidence="4" id="KW-0238">DNA-binding</keyword>
<organism evidence="9 10">
    <name type="scientific">Candidatus Giovannonibacteria bacterium RIFCSPHIGHO2_12_FULL_43_15</name>
    <dbReference type="NCBI Taxonomy" id="1798341"/>
    <lineage>
        <taxon>Bacteria</taxon>
        <taxon>Candidatus Giovannoniibacteriota</taxon>
    </lineage>
</organism>
<dbReference type="InterPro" id="IPR036388">
    <property type="entry name" value="WH-like_DNA-bd_sf"/>
</dbReference>
<dbReference type="InterPro" id="IPR036390">
    <property type="entry name" value="WH_DNA-bd_sf"/>
</dbReference>
<dbReference type="EMBL" id="MFHT01000003">
    <property type="protein sequence ID" value="OGF78264.1"/>
    <property type="molecule type" value="Genomic_DNA"/>
</dbReference>
<keyword evidence="2 5" id="KW-0547">Nucleotide-binding</keyword>
<sequence>MVKKDKNKNGKSKSRWHEGIRHETKQSIFAIFAFAVAFLLTLAAFGKAGLVGNGLQSLFEFLFGKAFFLVPLVFLFGGFSFLFAFRRNFVSATVIGAGLFLISTLGIVDLVFRDMAAGYVGLGASYTFLRLFDFWAALILLLALDIAGFFIMMNFHILGLFKKDEASGPSGTTARREEDELKPVITIPVAPLKPVIKEAEPKPAPADEFGVLSLKTKRSKGLREMSGLLPPLDLLENDRGTPSSGDIKANSNIIKRTLQTFGIEVEMMEVNVGPSVTQYTLKPAEGMKLSKIIGLQNDLALALAAHPLRIEAPIPSRSLVGIEIPNKSIALVGLRSLLGAEEFQKSDRPLLFALGRDVSGKAVYADLAKMPHLLIAGATGSGKSVQIHSFMMSLLYRNTPEFLRLIVVDPKRVELSAYSKIPHLMFPPINEAKKTILSLRWAVKEMERRYEVLSQRGVRDISSYHSNILSKDKEAETLPYLLIVIDELADIMATYPRELEASIVRLAQMSRAVGIHLVLSTQRPSVEVITGLIKANITSRIAFAVASQIDSRTILDISGADKLLGNGDMLFLAGDVGKPKRIQGAFVSEKEVQKVTEWIEEHVEDVGEVITEISGDVSNGGALAPGLSAPRPINLDGDIENDEDEELFEKARQIAIESGSVSTSHLQRRLKLGYARAARIVDLLEERGVVGPKDGSKAREVLIGRENFMPSPEPKPELKPDEFYDSF</sequence>
<evidence type="ECO:0000256" key="7">
    <source>
        <dbReference type="SAM" id="Phobius"/>
    </source>
</evidence>
<dbReference type="Pfam" id="PF01580">
    <property type="entry name" value="FtsK_SpoIIIE"/>
    <property type="match status" value="1"/>
</dbReference>
<evidence type="ECO:0000256" key="4">
    <source>
        <dbReference type="ARBA" id="ARBA00023125"/>
    </source>
</evidence>
<dbReference type="PANTHER" id="PTHR22683:SF41">
    <property type="entry name" value="DNA TRANSLOCASE FTSK"/>
    <property type="match status" value="1"/>
</dbReference>
<dbReference type="PROSITE" id="PS50901">
    <property type="entry name" value="FTSK"/>
    <property type="match status" value="1"/>
</dbReference>
<keyword evidence="7" id="KW-0472">Membrane</keyword>
<dbReference type="Gene3D" id="1.10.10.10">
    <property type="entry name" value="Winged helix-like DNA-binding domain superfamily/Winged helix DNA-binding domain"/>
    <property type="match status" value="1"/>
</dbReference>
<dbReference type="SUPFAM" id="SSF52540">
    <property type="entry name" value="P-loop containing nucleoside triphosphate hydrolases"/>
    <property type="match status" value="1"/>
</dbReference>
<keyword evidence="7" id="KW-0812">Transmembrane</keyword>
<evidence type="ECO:0000256" key="1">
    <source>
        <dbReference type="ARBA" id="ARBA00006474"/>
    </source>
</evidence>
<feature type="binding site" evidence="5">
    <location>
        <begin position="377"/>
        <end position="384"/>
    </location>
    <ligand>
        <name>ATP</name>
        <dbReference type="ChEBI" id="CHEBI:30616"/>
    </ligand>
</feature>
<dbReference type="GO" id="GO:0003677">
    <property type="term" value="F:DNA binding"/>
    <property type="evidence" value="ECO:0007669"/>
    <property type="project" value="UniProtKB-KW"/>
</dbReference>
<feature type="compositionally biased region" description="Basic and acidic residues" evidence="6">
    <location>
        <begin position="714"/>
        <end position="727"/>
    </location>
</feature>
<dbReference type="Pfam" id="PF09397">
    <property type="entry name" value="FtsK_gamma"/>
    <property type="match status" value="1"/>
</dbReference>
<dbReference type="Proteomes" id="UP000177723">
    <property type="component" value="Unassembled WGS sequence"/>
</dbReference>
<feature type="transmembrane region" description="Helical" evidence="7">
    <location>
        <begin position="92"/>
        <end position="112"/>
    </location>
</feature>
<dbReference type="InterPro" id="IPR027417">
    <property type="entry name" value="P-loop_NTPase"/>
</dbReference>
<comment type="caution">
    <text evidence="9">The sequence shown here is derived from an EMBL/GenBank/DDBJ whole genome shotgun (WGS) entry which is preliminary data.</text>
</comment>
<evidence type="ECO:0000256" key="3">
    <source>
        <dbReference type="ARBA" id="ARBA00022840"/>
    </source>
</evidence>
<dbReference type="Gene3D" id="3.30.980.40">
    <property type="match status" value="1"/>
</dbReference>
<dbReference type="PANTHER" id="PTHR22683">
    <property type="entry name" value="SPORULATION PROTEIN RELATED"/>
    <property type="match status" value="1"/>
</dbReference>
<evidence type="ECO:0000313" key="9">
    <source>
        <dbReference type="EMBL" id="OGF78264.1"/>
    </source>
</evidence>
<protein>
    <recommendedName>
        <fullName evidence="8">FtsK domain-containing protein</fullName>
    </recommendedName>
</protein>
<dbReference type="InterPro" id="IPR002543">
    <property type="entry name" value="FtsK_dom"/>
</dbReference>
<feature type="region of interest" description="Disordered" evidence="6">
    <location>
        <begin position="705"/>
        <end position="727"/>
    </location>
</feature>
<feature type="transmembrane region" description="Helical" evidence="7">
    <location>
        <begin position="66"/>
        <end position="85"/>
    </location>
</feature>
<evidence type="ECO:0000256" key="5">
    <source>
        <dbReference type="PROSITE-ProRule" id="PRU00289"/>
    </source>
</evidence>
<evidence type="ECO:0000259" key="8">
    <source>
        <dbReference type="PROSITE" id="PS50901"/>
    </source>
</evidence>
<evidence type="ECO:0000256" key="6">
    <source>
        <dbReference type="SAM" id="MobiDB-lite"/>
    </source>
</evidence>
<reference evidence="9 10" key="1">
    <citation type="journal article" date="2016" name="Nat. Commun.">
        <title>Thousands of microbial genomes shed light on interconnected biogeochemical processes in an aquifer system.</title>
        <authorList>
            <person name="Anantharaman K."/>
            <person name="Brown C.T."/>
            <person name="Hug L.A."/>
            <person name="Sharon I."/>
            <person name="Castelle C.J."/>
            <person name="Probst A.J."/>
            <person name="Thomas B.C."/>
            <person name="Singh A."/>
            <person name="Wilkins M.J."/>
            <person name="Karaoz U."/>
            <person name="Brodie E.L."/>
            <person name="Williams K.H."/>
            <person name="Hubbard S.S."/>
            <person name="Banfield J.F."/>
        </authorList>
    </citation>
    <scope>NUCLEOTIDE SEQUENCE [LARGE SCALE GENOMIC DNA]</scope>
</reference>
<gene>
    <name evidence="9" type="ORF">A3F23_02430</name>
</gene>
<comment type="similarity">
    <text evidence="1">Belongs to the FtsK/SpoIIIE/SftA family.</text>
</comment>
<keyword evidence="7" id="KW-1133">Transmembrane helix</keyword>
<dbReference type="InterPro" id="IPR050206">
    <property type="entry name" value="FtsK/SpoIIIE/SftA"/>
</dbReference>
<dbReference type="SMART" id="SM00843">
    <property type="entry name" value="Ftsk_gamma"/>
    <property type="match status" value="1"/>
</dbReference>
<dbReference type="InterPro" id="IPR041027">
    <property type="entry name" value="FtsK_alpha"/>
</dbReference>
<dbReference type="InterPro" id="IPR018541">
    <property type="entry name" value="Ftsk_gamma"/>
</dbReference>
<dbReference type="SUPFAM" id="SSF46785">
    <property type="entry name" value="Winged helix' DNA-binding domain"/>
    <property type="match status" value="1"/>
</dbReference>
<feature type="transmembrane region" description="Helical" evidence="7">
    <location>
        <begin position="28"/>
        <end position="46"/>
    </location>
</feature>
<dbReference type="Gene3D" id="3.40.50.300">
    <property type="entry name" value="P-loop containing nucleotide triphosphate hydrolases"/>
    <property type="match status" value="1"/>
</dbReference>
<evidence type="ECO:0000313" key="10">
    <source>
        <dbReference type="Proteomes" id="UP000177723"/>
    </source>
</evidence>
<evidence type="ECO:0000256" key="2">
    <source>
        <dbReference type="ARBA" id="ARBA00022741"/>
    </source>
</evidence>
<dbReference type="CDD" id="cd01127">
    <property type="entry name" value="TrwB_TraG_TraD_VirD4"/>
    <property type="match status" value="1"/>
</dbReference>